<dbReference type="InterPro" id="IPR022572">
    <property type="entry name" value="DNA_rep/recomb_RecO_N"/>
</dbReference>
<accession>F0J4I9</accession>
<dbReference type="EMBL" id="AP012035">
    <property type="protein sequence ID" value="BAJ80041.1"/>
    <property type="molecule type" value="Genomic_DNA"/>
</dbReference>
<dbReference type="Pfam" id="PF02565">
    <property type="entry name" value="RecO_C"/>
    <property type="match status" value="1"/>
</dbReference>
<evidence type="ECO:0000313" key="2">
    <source>
        <dbReference type="EMBL" id="BAJ80041.1"/>
    </source>
</evidence>
<organism evidence="2 3">
    <name type="scientific">Acidiphilium multivorum (strain DSM 11245 / JCM 8867 / NBRC 100883 / AIU 301)</name>
    <dbReference type="NCBI Taxonomy" id="926570"/>
    <lineage>
        <taxon>Bacteria</taxon>
        <taxon>Pseudomonadati</taxon>
        <taxon>Pseudomonadota</taxon>
        <taxon>Alphaproteobacteria</taxon>
        <taxon>Acetobacterales</taxon>
        <taxon>Acidocellaceae</taxon>
        <taxon>Acidiphilium</taxon>
    </lineage>
</organism>
<dbReference type="PANTHER" id="PTHR33991">
    <property type="entry name" value="DNA REPAIR PROTEIN RECO"/>
    <property type="match status" value="1"/>
</dbReference>
<dbReference type="GO" id="GO:0006302">
    <property type="term" value="P:double-strand break repair"/>
    <property type="evidence" value="ECO:0007669"/>
    <property type="project" value="TreeGrafter"/>
</dbReference>
<proteinExistence type="inferred from homology"/>
<dbReference type="RefSeq" id="WP_013639556.1">
    <property type="nucleotide sequence ID" value="NC_015186.1"/>
</dbReference>
<dbReference type="Gene3D" id="1.20.1440.120">
    <property type="entry name" value="Recombination protein O, C-terminal domain"/>
    <property type="match status" value="1"/>
</dbReference>
<dbReference type="GO" id="GO:0043590">
    <property type="term" value="C:bacterial nucleoid"/>
    <property type="evidence" value="ECO:0007669"/>
    <property type="project" value="TreeGrafter"/>
</dbReference>
<keyword evidence="1" id="KW-0227">DNA damage</keyword>
<dbReference type="NCBIfam" id="TIGR00613">
    <property type="entry name" value="reco"/>
    <property type="match status" value="1"/>
</dbReference>
<keyword evidence="3" id="KW-1185">Reference proteome</keyword>
<dbReference type="AlphaFoldDB" id="F0J4I9"/>
<comment type="similarity">
    <text evidence="1">Belongs to the RecO family.</text>
</comment>
<evidence type="ECO:0000256" key="1">
    <source>
        <dbReference type="HAMAP-Rule" id="MF_00201"/>
    </source>
</evidence>
<dbReference type="OrthoDB" id="9804792at2"/>
<dbReference type="InterPro" id="IPR042242">
    <property type="entry name" value="RecO_C"/>
</dbReference>
<evidence type="ECO:0000313" key="3">
    <source>
        <dbReference type="Proteomes" id="UP000007100"/>
    </source>
</evidence>
<dbReference type="HOGENOM" id="CLU_086029_0_0_5"/>
<sequence>MEWSEPAIVLSVAAFGESDLRTIVLAETHGAWHGLARGGAGRRGAPIWQEGNLINARWVARLPEQLGSISGELVHPAAAIAMADPLALAVLRAACAVAAGALPEREAHRGAFIRLARLLGGIGIAGTALPALVRFELELLRELGYGLDLSSCALSGAAEDLAFVSPRTGRAVARGAAGDWAPRLLKLPAFLLDEDAADDEADLAACRDGLALTGHFLARDAFGARHAPLPTARLGLYDRLTRRLNGDDDAR</sequence>
<keyword evidence="1" id="KW-0234">DNA repair</keyword>
<dbReference type="GO" id="GO:0006310">
    <property type="term" value="P:DNA recombination"/>
    <property type="evidence" value="ECO:0007669"/>
    <property type="project" value="UniProtKB-UniRule"/>
</dbReference>
<reference evidence="2 3" key="1">
    <citation type="submission" date="2010-12" db="EMBL/GenBank/DDBJ databases">
        <title>Whole genome sequence of Acidiphilium multivorum AIU301.</title>
        <authorList>
            <person name="Narita-Yamada S."/>
            <person name="Nakamura S."/>
            <person name="Ito N."/>
            <person name="Takarada H."/>
            <person name="Katano Y."/>
            <person name="Nakazawa H."/>
            <person name="Hosoyama A."/>
            <person name="Yamada R."/>
            <person name="Fujita N."/>
        </authorList>
    </citation>
    <scope>NUCLEOTIDE SEQUENCE [LARGE SCALE GENOMIC DNA]</scope>
    <source>
        <strain evidence="3">DSM 11245 / JCM 8867 / AIU301</strain>
    </source>
</reference>
<keyword evidence="1" id="KW-0233">DNA recombination</keyword>
<dbReference type="SUPFAM" id="SSF57863">
    <property type="entry name" value="ArfGap/RecO-like zinc finger"/>
    <property type="match status" value="1"/>
</dbReference>
<dbReference type="InterPro" id="IPR037278">
    <property type="entry name" value="ARFGAP/RecO"/>
</dbReference>
<dbReference type="Proteomes" id="UP000007100">
    <property type="component" value="Chromosome"/>
</dbReference>
<protein>
    <recommendedName>
        <fullName evidence="1">DNA repair protein RecO</fullName>
    </recommendedName>
    <alternativeName>
        <fullName evidence="1">Recombination protein O</fullName>
    </alternativeName>
</protein>
<dbReference type="PANTHER" id="PTHR33991:SF1">
    <property type="entry name" value="DNA REPAIR PROTEIN RECO"/>
    <property type="match status" value="1"/>
</dbReference>
<dbReference type="InterPro" id="IPR003717">
    <property type="entry name" value="RecO"/>
</dbReference>
<dbReference type="HAMAP" id="MF_00201">
    <property type="entry name" value="RecO"/>
    <property type="match status" value="1"/>
</dbReference>
<dbReference type="Pfam" id="PF11967">
    <property type="entry name" value="RecO_N"/>
    <property type="match status" value="1"/>
</dbReference>
<dbReference type="KEGG" id="amv:ACMV_06940"/>
<name>F0J4I9_ACIMA</name>
<gene>
    <name evidence="1 2" type="primary">recO</name>
    <name evidence="2" type="ordered locus">ACMV_06940</name>
</gene>
<comment type="function">
    <text evidence="1">Involved in DNA repair and RecF pathway recombination.</text>
</comment>